<evidence type="ECO:0000313" key="6">
    <source>
        <dbReference type="EMBL" id="PRR81742.1"/>
    </source>
</evidence>
<evidence type="ECO:0000256" key="3">
    <source>
        <dbReference type="ARBA" id="ARBA00022741"/>
    </source>
</evidence>
<evidence type="ECO:0000256" key="4">
    <source>
        <dbReference type="ARBA" id="ARBA00022840"/>
    </source>
</evidence>
<dbReference type="InterPro" id="IPR003593">
    <property type="entry name" value="AAA+_ATPase"/>
</dbReference>
<feature type="domain" description="ABC transporter" evidence="5">
    <location>
        <begin position="7"/>
        <end position="235"/>
    </location>
</feature>
<comment type="similarity">
    <text evidence="1">Belongs to the ABC transporter superfamily.</text>
</comment>
<dbReference type="SMART" id="SM00382">
    <property type="entry name" value="AAA"/>
    <property type="match status" value="1"/>
</dbReference>
<evidence type="ECO:0000259" key="5">
    <source>
        <dbReference type="PROSITE" id="PS50893"/>
    </source>
</evidence>
<sequence length="307" mass="34586">MNNKKAVELKNISKIYGKRHAVDNLSFYVEEGDILGLIGPNGAGKSTTIKITLKLINKNSGTVKIEDYDLDTSYKKAIKHISFTSESPSFYEYLNGYENLRLVANLHKTISNDTIFDLLKSVGLIESYKKKVKTYSTGMKQRLGLARAMLSNPKIILLDEPTNGLDPRGMNDIYNLIKKLNRENKTTFIISSHLLHDIEKICNKVVLIDNGKTIFNGDMQSVLNKNINLFNIYTSNNSEAAELIKELDGVICISNNIDSITMKINSNDIINIDSLKKLLLKNSIQVTDVEKIKPSLETLFFLMTKED</sequence>
<evidence type="ECO:0000256" key="2">
    <source>
        <dbReference type="ARBA" id="ARBA00022448"/>
    </source>
</evidence>
<dbReference type="InterPro" id="IPR027417">
    <property type="entry name" value="P-loop_NTPase"/>
</dbReference>
<dbReference type="GO" id="GO:0005524">
    <property type="term" value="F:ATP binding"/>
    <property type="evidence" value="ECO:0007669"/>
    <property type="project" value="UniProtKB-KW"/>
</dbReference>
<evidence type="ECO:0000313" key="7">
    <source>
        <dbReference type="Proteomes" id="UP000237798"/>
    </source>
</evidence>
<dbReference type="InterPro" id="IPR003439">
    <property type="entry name" value="ABC_transporter-like_ATP-bd"/>
</dbReference>
<evidence type="ECO:0000256" key="1">
    <source>
        <dbReference type="ARBA" id="ARBA00005417"/>
    </source>
</evidence>
<name>A0A2T0BD28_9CLOT</name>
<dbReference type="OrthoDB" id="9809205at2"/>
<dbReference type="Pfam" id="PF00005">
    <property type="entry name" value="ABC_tran"/>
    <property type="match status" value="1"/>
</dbReference>
<dbReference type="EC" id="3.6.3.-" evidence="6"/>
<dbReference type="GO" id="GO:0016887">
    <property type="term" value="F:ATP hydrolysis activity"/>
    <property type="evidence" value="ECO:0007669"/>
    <property type="project" value="InterPro"/>
</dbReference>
<keyword evidence="4 6" id="KW-0067">ATP-binding</keyword>
<reference evidence="6 7" key="1">
    <citation type="submission" date="2018-03" db="EMBL/GenBank/DDBJ databases">
        <title>Genome sequence of Clostridium luticellarii DSM 29923.</title>
        <authorList>
            <person name="Poehlein A."/>
            <person name="Daniel R."/>
        </authorList>
    </citation>
    <scope>NUCLEOTIDE SEQUENCE [LARGE SCALE GENOMIC DNA]</scope>
    <source>
        <strain evidence="6 7">DSM 29923</strain>
    </source>
</reference>
<accession>A0A2T0BD28</accession>
<dbReference type="SUPFAM" id="SSF52540">
    <property type="entry name" value="P-loop containing nucleoside triphosphate hydrolases"/>
    <property type="match status" value="1"/>
</dbReference>
<keyword evidence="2" id="KW-0813">Transport</keyword>
<dbReference type="EMBL" id="PVXP01000065">
    <property type="protein sequence ID" value="PRR81742.1"/>
    <property type="molecule type" value="Genomic_DNA"/>
</dbReference>
<gene>
    <name evidence="6" type="primary">yxlF_8</name>
    <name evidence="6" type="ORF">CLLU_30580</name>
</gene>
<dbReference type="PROSITE" id="PS50893">
    <property type="entry name" value="ABC_TRANSPORTER_2"/>
    <property type="match status" value="1"/>
</dbReference>
<proteinExistence type="inferred from homology"/>
<keyword evidence="7" id="KW-1185">Reference proteome</keyword>
<dbReference type="Gene3D" id="3.40.50.300">
    <property type="entry name" value="P-loop containing nucleotide triphosphate hydrolases"/>
    <property type="match status" value="1"/>
</dbReference>
<dbReference type="PANTHER" id="PTHR43335:SF4">
    <property type="entry name" value="ABC TRANSPORTER, ATP-BINDING PROTEIN"/>
    <property type="match status" value="1"/>
</dbReference>
<dbReference type="PANTHER" id="PTHR43335">
    <property type="entry name" value="ABC TRANSPORTER, ATP-BINDING PROTEIN"/>
    <property type="match status" value="1"/>
</dbReference>
<dbReference type="AlphaFoldDB" id="A0A2T0BD28"/>
<dbReference type="RefSeq" id="WP_106010617.1">
    <property type="nucleotide sequence ID" value="NZ_JALCPJ010000020.1"/>
</dbReference>
<keyword evidence="3" id="KW-0547">Nucleotide-binding</keyword>
<organism evidence="6 7">
    <name type="scientific">Clostridium luticellarii</name>
    <dbReference type="NCBI Taxonomy" id="1691940"/>
    <lineage>
        <taxon>Bacteria</taxon>
        <taxon>Bacillati</taxon>
        <taxon>Bacillota</taxon>
        <taxon>Clostridia</taxon>
        <taxon>Eubacteriales</taxon>
        <taxon>Clostridiaceae</taxon>
        <taxon>Clostridium</taxon>
    </lineage>
</organism>
<protein>
    <submittedName>
        <fullName evidence="6">Putative ABC transporter ATP-binding protein YxlF</fullName>
        <ecNumber evidence="6">3.6.3.-</ecNumber>
    </submittedName>
</protein>
<keyword evidence="6" id="KW-0378">Hydrolase</keyword>
<dbReference type="Proteomes" id="UP000237798">
    <property type="component" value="Unassembled WGS sequence"/>
</dbReference>
<comment type="caution">
    <text evidence="6">The sequence shown here is derived from an EMBL/GenBank/DDBJ whole genome shotgun (WGS) entry which is preliminary data.</text>
</comment>